<feature type="compositionally biased region" description="Acidic residues" evidence="1">
    <location>
        <begin position="384"/>
        <end position="403"/>
    </location>
</feature>
<keyword evidence="3" id="KW-1185">Reference proteome</keyword>
<dbReference type="SUPFAM" id="SSF52047">
    <property type="entry name" value="RNI-like"/>
    <property type="match status" value="1"/>
</dbReference>
<feature type="region of interest" description="Disordered" evidence="1">
    <location>
        <begin position="59"/>
        <end position="81"/>
    </location>
</feature>
<gene>
    <name evidence="2" type="ORF">EHS25_008309</name>
</gene>
<evidence type="ECO:0000256" key="1">
    <source>
        <dbReference type="SAM" id="MobiDB-lite"/>
    </source>
</evidence>
<feature type="region of interest" description="Disordered" evidence="1">
    <location>
        <begin position="620"/>
        <end position="669"/>
    </location>
</feature>
<dbReference type="Gene3D" id="3.80.10.10">
    <property type="entry name" value="Ribonuclease Inhibitor"/>
    <property type="match status" value="1"/>
</dbReference>
<accession>A0A427YP44</accession>
<dbReference type="Proteomes" id="UP000279259">
    <property type="component" value="Unassembled WGS sequence"/>
</dbReference>
<feature type="region of interest" description="Disordered" evidence="1">
    <location>
        <begin position="215"/>
        <end position="271"/>
    </location>
</feature>
<dbReference type="OrthoDB" id="9994419at2759"/>
<feature type="compositionally biased region" description="Polar residues" evidence="1">
    <location>
        <begin position="316"/>
        <end position="334"/>
    </location>
</feature>
<feature type="region of interest" description="Disordered" evidence="1">
    <location>
        <begin position="379"/>
        <end position="415"/>
    </location>
</feature>
<dbReference type="InterPro" id="IPR032675">
    <property type="entry name" value="LRR_dom_sf"/>
</dbReference>
<comment type="caution">
    <text evidence="2">The sequence shown here is derived from an EMBL/GenBank/DDBJ whole genome shotgun (WGS) entry which is preliminary data.</text>
</comment>
<sequence length="1020" mass="109897">MDDPSGSGSLPHSQIPSLPLEVLSHITSFLPPAFYPPQPLFPTSTSSFSHRPSVSRALPLPSAVRGGSPSPSPVASQPGVHQTHIIRALDPYPPDPSPPLHTLSSASKASHTLLSAARPWLWENVDVKSGRGWLAIVNALTEEVVDETENNTHEVVPIEGKFPGLAGVGHGLVGTGALGGASAGSGLGVEGLPLTSEALAIMSAAAAAAAAAQPHVPAGVPPTPMSPEQATTTTQDMQVDPVAGPGPGPAPDAHTQPNTVPGGTGRYISSQPSMTYPYPFPTGASSSSVQIAIPPQTYSYSPPQPPRLSMLLTPPGSRNASPHPNTTPNSVTVTSPRRGSAAGAGAPEGASSSIERACMPMSFEKRTSSLSRGKTRAEMWSQAEAEEPGDGDDEMTGDADEGSPEIRGRTMSPVTPKDTVRTLELADHVDHAEVDDDETWYNVNPELLPPPGPYIRHLSFTNFRTIGSRRTQDEAVRGRFVTAGRLEGFIKNAPNLLSVCMTEYVDSSLSLDVLEELLFRGQKRPRLPRRMSSTVRSLSRARSLSVDPTALLSPTSNHTQLDPPRPTYVPYEDETEEDKWRRRAMFTALEALDLTGCVSNAFTEGMRDLWDTWYAPDEGVAEEDDRDRGRSRGRARHRGEPPSSTETEEDEDSAWASRRNRSTSRRRTPVFPGMKRLSLRACLSLDSHIIDTFLFSFPCLTHLDLSNTKVSSSFLAALTERPPRSLQLQSLSLARCPRLDPFIVVDFLCRSPAAEDIVELNLFVNPSQGNAMRSDDLMRLVTTAPCFKSGQLRYLDLSSARVSAEHLAVGVFPAQPNLVSLGLSHISSLALPPIADFLLHSAPNVEILTLTGTAFETSLRPSATALQITLELHARLINPLTTVPFSLSSLHLGSNPAPPAPGPTKLRVIELSSPIRRAIGPEGGSHEWKVIRSKGGRGWYVDVSAGWVQDVKEDGREWRFARHLPGSDPWRRWLTGLCEASGRVSSSVGWHSRKMEVVRGMGMLGREEGMAGAGAFAFEE</sequence>
<evidence type="ECO:0000313" key="2">
    <source>
        <dbReference type="EMBL" id="RSH92863.1"/>
    </source>
</evidence>
<dbReference type="EMBL" id="RSCD01000005">
    <property type="protein sequence ID" value="RSH92863.1"/>
    <property type="molecule type" value="Genomic_DNA"/>
</dbReference>
<feature type="compositionally biased region" description="Basic residues" evidence="1">
    <location>
        <begin position="658"/>
        <end position="668"/>
    </location>
</feature>
<feature type="compositionally biased region" description="Polar residues" evidence="1">
    <location>
        <begin position="226"/>
        <end position="237"/>
    </location>
</feature>
<proteinExistence type="predicted"/>
<organism evidence="2 3">
    <name type="scientific">Saitozyma podzolica</name>
    <dbReference type="NCBI Taxonomy" id="1890683"/>
    <lineage>
        <taxon>Eukaryota</taxon>
        <taxon>Fungi</taxon>
        <taxon>Dikarya</taxon>
        <taxon>Basidiomycota</taxon>
        <taxon>Agaricomycotina</taxon>
        <taxon>Tremellomycetes</taxon>
        <taxon>Tremellales</taxon>
        <taxon>Trimorphomycetaceae</taxon>
        <taxon>Saitozyma</taxon>
    </lineage>
</organism>
<dbReference type="STRING" id="1890683.A0A427YP44"/>
<protein>
    <submittedName>
        <fullName evidence="2">Uncharacterized protein</fullName>
    </submittedName>
</protein>
<feature type="region of interest" description="Disordered" evidence="1">
    <location>
        <begin position="549"/>
        <end position="574"/>
    </location>
</feature>
<feature type="compositionally biased region" description="Polar residues" evidence="1">
    <location>
        <begin position="255"/>
        <end position="271"/>
    </location>
</feature>
<evidence type="ECO:0000313" key="3">
    <source>
        <dbReference type="Proteomes" id="UP000279259"/>
    </source>
</evidence>
<feature type="compositionally biased region" description="Low complexity" evidence="1">
    <location>
        <begin position="335"/>
        <end position="352"/>
    </location>
</feature>
<dbReference type="AlphaFoldDB" id="A0A427YP44"/>
<reference evidence="2 3" key="1">
    <citation type="submission" date="2018-11" db="EMBL/GenBank/DDBJ databases">
        <title>Genome sequence of Saitozyma podzolica DSM 27192.</title>
        <authorList>
            <person name="Aliyu H."/>
            <person name="Gorte O."/>
            <person name="Ochsenreither K."/>
        </authorList>
    </citation>
    <scope>NUCLEOTIDE SEQUENCE [LARGE SCALE GENOMIC DNA]</scope>
    <source>
        <strain evidence="2 3">DSM 27192</strain>
    </source>
</reference>
<name>A0A427YP44_9TREE</name>
<feature type="region of interest" description="Disordered" evidence="1">
    <location>
        <begin position="295"/>
        <end position="352"/>
    </location>
</feature>